<gene>
    <name evidence="2" type="ORF">MBJ925_LOCUS5725</name>
</gene>
<dbReference type="Proteomes" id="UP000663824">
    <property type="component" value="Unassembled WGS sequence"/>
</dbReference>
<organism evidence="2 3">
    <name type="scientific">Rotaria magnacalcarata</name>
    <dbReference type="NCBI Taxonomy" id="392030"/>
    <lineage>
        <taxon>Eukaryota</taxon>
        <taxon>Metazoa</taxon>
        <taxon>Spiralia</taxon>
        <taxon>Gnathifera</taxon>
        <taxon>Rotifera</taxon>
        <taxon>Eurotatoria</taxon>
        <taxon>Bdelloidea</taxon>
        <taxon>Philodinida</taxon>
        <taxon>Philodinidae</taxon>
        <taxon>Rotaria</taxon>
    </lineage>
</organism>
<evidence type="ECO:0000313" key="3">
    <source>
        <dbReference type="Proteomes" id="UP000663824"/>
    </source>
</evidence>
<evidence type="ECO:0000256" key="1">
    <source>
        <dbReference type="SAM" id="MobiDB-lite"/>
    </source>
</evidence>
<dbReference type="EMBL" id="CAJNRE010001604">
    <property type="protein sequence ID" value="CAF1947198.1"/>
    <property type="molecule type" value="Genomic_DNA"/>
</dbReference>
<reference evidence="2" key="1">
    <citation type="submission" date="2021-02" db="EMBL/GenBank/DDBJ databases">
        <authorList>
            <person name="Nowell W R."/>
        </authorList>
    </citation>
    <scope>NUCLEOTIDE SEQUENCE</scope>
</reference>
<feature type="region of interest" description="Disordered" evidence="1">
    <location>
        <begin position="28"/>
        <end position="50"/>
    </location>
</feature>
<accession>A0A816LP21</accession>
<name>A0A816LP21_9BILA</name>
<protein>
    <submittedName>
        <fullName evidence="2">Uncharacterized protein</fullName>
    </submittedName>
</protein>
<feature type="region of interest" description="Disordered" evidence="1">
    <location>
        <begin position="65"/>
        <end position="92"/>
    </location>
</feature>
<proteinExistence type="predicted"/>
<evidence type="ECO:0000313" key="2">
    <source>
        <dbReference type="EMBL" id="CAF1947198.1"/>
    </source>
</evidence>
<comment type="caution">
    <text evidence="2">The sequence shown here is derived from an EMBL/GenBank/DDBJ whole genome shotgun (WGS) entry which is preliminary data.</text>
</comment>
<dbReference type="AlphaFoldDB" id="A0A816LP21"/>
<sequence>MYKFSRKVNKRRLNREIKRRSVRQCIVRHRSLSNENSDDDRNGGNQQQQNIYIKKIDLSYDEKSSDNYILPVPSNVYVENDNERSDDGDDDQ</sequence>